<evidence type="ECO:0000313" key="1">
    <source>
        <dbReference type="EMBL" id="ELZ98062.1"/>
    </source>
</evidence>
<name>M0IPW7_9EURY</name>
<dbReference type="AlphaFoldDB" id="M0IPW7"/>
<accession>M0IPW7</accession>
<gene>
    <name evidence="1" type="ORF">C440_02403</name>
</gene>
<comment type="caution">
    <text evidence="1">The sequence shown here is derived from an EMBL/GenBank/DDBJ whole genome shotgun (WGS) entry which is preliminary data.</text>
</comment>
<reference evidence="1 2" key="1">
    <citation type="journal article" date="2014" name="PLoS Genet.">
        <title>Phylogenetically driven sequencing of extremely halophilic archaea reveals strategies for static and dynamic osmo-response.</title>
        <authorList>
            <person name="Becker E.A."/>
            <person name="Seitzer P.M."/>
            <person name="Tritt A."/>
            <person name="Larsen D."/>
            <person name="Krusor M."/>
            <person name="Yao A.I."/>
            <person name="Wu D."/>
            <person name="Madern D."/>
            <person name="Eisen J.A."/>
            <person name="Darling A.E."/>
            <person name="Facciotti M.T."/>
        </authorList>
    </citation>
    <scope>NUCLEOTIDE SEQUENCE [LARGE SCALE GENOMIC DNA]</scope>
    <source>
        <strain evidence="1 2">ATCC BAA-1512</strain>
    </source>
</reference>
<organism evidence="1 2">
    <name type="scientific">Haloferax mucosum ATCC BAA-1512</name>
    <dbReference type="NCBI Taxonomy" id="662479"/>
    <lineage>
        <taxon>Archaea</taxon>
        <taxon>Methanobacteriati</taxon>
        <taxon>Methanobacteriota</taxon>
        <taxon>Stenosarchaea group</taxon>
        <taxon>Halobacteria</taxon>
        <taxon>Halobacteriales</taxon>
        <taxon>Haloferacaceae</taxon>
        <taxon>Haloferax</taxon>
    </lineage>
</organism>
<dbReference type="RefSeq" id="WP_008317904.1">
    <property type="nucleotide sequence ID" value="NZ_AOLN01000004.1"/>
</dbReference>
<dbReference type="PATRIC" id="fig|662479.7.peg.494"/>
<dbReference type="OrthoDB" id="51502at2157"/>
<protein>
    <submittedName>
        <fullName evidence="1">Uncharacterized protein</fullName>
    </submittedName>
</protein>
<sequence length="139" mass="15234">MDIMPRVHLKLNSGATDDGLLDIVETRGTDPDAIVRRFDDAPEVRSHDIQHSDAQSVSIRALTPVPEGYRASRVSGTPLNAPAQLQNGWLHTEVTAAHERLSQFADKLAAAFDVNKSTASGVLHRVERRIIKESALESM</sequence>
<evidence type="ECO:0000313" key="2">
    <source>
        <dbReference type="Proteomes" id="UP000011550"/>
    </source>
</evidence>
<proteinExistence type="predicted"/>
<keyword evidence="2" id="KW-1185">Reference proteome</keyword>
<dbReference type="EMBL" id="AOLN01000004">
    <property type="protein sequence ID" value="ELZ98062.1"/>
    <property type="molecule type" value="Genomic_DNA"/>
</dbReference>
<dbReference type="Proteomes" id="UP000011550">
    <property type="component" value="Unassembled WGS sequence"/>
</dbReference>